<proteinExistence type="predicted"/>
<sequence>MGLCRWDRCGIWGDLKVRLDCSTSNMCSWKPVGLQRSILLWDDLDLLMLACYNWKWIHERGKLMGGGNGKKRKRKIREGRGGRRLRVGRNRDKLLLVYMREDGWWKRTRTF</sequence>
<dbReference type="Proteomes" id="UP000245626">
    <property type="component" value="Unassembled WGS sequence"/>
</dbReference>
<name>A0ACD0NQW9_9BASI</name>
<protein>
    <submittedName>
        <fullName evidence="1">Uncharacterized protein</fullName>
    </submittedName>
</protein>
<gene>
    <name evidence="1" type="ORF">IE53DRAFT_206967</name>
</gene>
<evidence type="ECO:0000313" key="2">
    <source>
        <dbReference type="Proteomes" id="UP000245626"/>
    </source>
</evidence>
<organism evidence="1 2">
    <name type="scientific">Violaceomyces palustris</name>
    <dbReference type="NCBI Taxonomy" id="1673888"/>
    <lineage>
        <taxon>Eukaryota</taxon>
        <taxon>Fungi</taxon>
        <taxon>Dikarya</taxon>
        <taxon>Basidiomycota</taxon>
        <taxon>Ustilaginomycotina</taxon>
        <taxon>Ustilaginomycetes</taxon>
        <taxon>Violaceomycetales</taxon>
        <taxon>Violaceomycetaceae</taxon>
        <taxon>Violaceomyces</taxon>
    </lineage>
</organism>
<reference evidence="1 2" key="1">
    <citation type="journal article" date="2018" name="Mol. Biol. Evol.">
        <title>Broad Genomic Sampling Reveals a Smut Pathogenic Ancestry of the Fungal Clade Ustilaginomycotina.</title>
        <authorList>
            <person name="Kijpornyongpan T."/>
            <person name="Mondo S.J."/>
            <person name="Barry K."/>
            <person name="Sandor L."/>
            <person name="Lee J."/>
            <person name="Lipzen A."/>
            <person name="Pangilinan J."/>
            <person name="LaButti K."/>
            <person name="Hainaut M."/>
            <person name="Henrissat B."/>
            <person name="Grigoriev I.V."/>
            <person name="Spatafora J.W."/>
            <person name="Aime M.C."/>
        </authorList>
    </citation>
    <scope>NUCLEOTIDE SEQUENCE [LARGE SCALE GENOMIC DNA]</scope>
    <source>
        <strain evidence="1 2">SA 807</strain>
    </source>
</reference>
<accession>A0ACD0NQW9</accession>
<evidence type="ECO:0000313" key="1">
    <source>
        <dbReference type="EMBL" id="PWN48235.1"/>
    </source>
</evidence>
<dbReference type="EMBL" id="KZ820244">
    <property type="protein sequence ID" value="PWN48235.1"/>
    <property type="molecule type" value="Genomic_DNA"/>
</dbReference>
<keyword evidence="2" id="KW-1185">Reference proteome</keyword>